<dbReference type="Gene3D" id="3.40.420.10">
    <property type="entry name" value="Ricin (A subunit), domain 1"/>
    <property type="match status" value="1"/>
</dbReference>
<dbReference type="GO" id="GO:0030598">
    <property type="term" value="F:rRNA N-glycosylase activity"/>
    <property type="evidence" value="ECO:0007669"/>
    <property type="project" value="InterPro"/>
</dbReference>
<dbReference type="Proteomes" id="UP000594205">
    <property type="component" value="Chromosome"/>
</dbReference>
<evidence type="ECO:0000313" key="2">
    <source>
        <dbReference type="EMBL" id="QOV33182.1"/>
    </source>
</evidence>
<gene>
    <name evidence="2" type="ORF">IM697_23310</name>
</gene>
<keyword evidence="1" id="KW-0732">Signal</keyword>
<evidence type="ECO:0000313" key="3">
    <source>
        <dbReference type="Proteomes" id="UP000594205"/>
    </source>
</evidence>
<evidence type="ECO:0000256" key="1">
    <source>
        <dbReference type="SAM" id="SignalP"/>
    </source>
</evidence>
<dbReference type="InterPro" id="IPR001574">
    <property type="entry name" value="Ribosome_inactivat_prot"/>
</dbReference>
<dbReference type="RefSeq" id="WP_194037896.1">
    <property type="nucleotide sequence ID" value="NZ_CP063373.1"/>
</dbReference>
<dbReference type="KEGG" id="sfeu:IM697_23310"/>
<dbReference type="InterPro" id="IPR017989">
    <property type="entry name" value="Ribosome_inactivat_1/2"/>
</dbReference>
<dbReference type="EMBL" id="CP063373">
    <property type="protein sequence ID" value="QOV33182.1"/>
    <property type="molecule type" value="Genomic_DNA"/>
</dbReference>
<organism evidence="2 3">
    <name type="scientific">Streptomyces ferrugineus</name>
    <dbReference type="NCBI Taxonomy" id="1413221"/>
    <lineage>
        <taxon>Bacteria</taxon>
        <taxon>Bacillati</taxon>
        <taxon>Actinomycetota</taxon>
        <taxon>Actinomycetes</taxon>
        <taxon>Kitasatosporales</taxon>
        <taxon>Streptomycetaceae</taxon>
        <taxon>Streptomyces</taxon>
    </lineage>
</organism>
<keyword evidence="3" id="KW-1185">Reference proteome</keyword>
<accession>A0A7M2SA98</accession>
<dbReference type="GO" id="GO:0017148">
    <property type="term" value="P:negative regulation of translation"/>
    <property type="evidence" value="ECO:0007669"/>
    <property type="project" value="InterPro"/>
</dbReference>
<dbReference type="SUPFAM" id="SSF56371">
    <property type="entry name" value="Ribosome inactivating proteins (RIP)"/>
    <property type="match status" value="1"/>
</dbReference>
<reference evidence="2 3" key="1">
    <citation type="submission" date="2020-10" db="EMBL/GenBank/DDBJ databases">
        <title>Streptomyces ferrugineus complate genome analysis.</title>
        <authorList>
            <person name="Anwar N."/>
        </authorList>
    </citation>
    <scope>NUCLEOTIDE SEQUENCE [LARGE SCALE GENOMIC DNA]</scope>
    <source>
        <strain evidence="2 3">CCTCC AA2014009</strain>
    </source>
</reference>
<feature type="signal peptide" evidence="1">
    <location>
        <begin position="1"/>
        <end position="20"/>
    </location>
</feature>
<proteinExistence type="predicted"/>
<protein>
    <submittedName>
        <fullName evidence="2">Uncharacterized protein</fullName>
    </submittedName>
</protein>
<sequence>MRNHVLRRLGVSMAVPAALAGAVYLAGPNTTSASDSLSHVQLAAADRITSNITANFNSGSRFTWANTYNSVISQIRARVTNGSLRDGILRQRPANVNDYFAVHFQAGAGNPQLSLVFNAANLYVVGYYNHATNTYVRMGAGPANPVNAAHVRSDFLRQGDYGYLERTGHFDRSNQILGMGAFFSAMSTLANGRPLGSVAATQTAAQANAITTMIQMFAEGARFDFISSNISQYTRDDRTFTAGTYVPVRPDGGNANELARTAVVNSVDWENVWAQLSRYVRDRLHDGRAFSFAVGSHLILRNMQAAANQLAVDYSG</sequence>
<dbReference type="InterPro" id="IPR036041">
    <property type="entry name" value="Ribosome-inact_prot_sf"/>
</dbReference>
<feature type="chain" id="PRO_5039411219" evidence="1">
    <location>
        <begin position="21"/>
        <end position="316"/>
    </location>
</feature>
<dbReference type="InterPro" id="IPR016138">
    <property type="entry name" value="Ribosome_inactivat_prot_sub1"/>
</dbReference>
<name>A0A7M2SA98_9ACTN</name>
<dbReference type="Pfam" id="PF00161">
    <property type="entry name" value="RIP"/>
    <property type="match status" value="1"/>
</dbReference>
<dbReference type="AlphaFoldDB" id="A0A7M2SA98"/>
<dbReference type="PRINTS" id="PR00396">
    <property type="entry name" value="SHIGARICIN"/>
</dbReference>